<evidence type="ECO:0000256" key="12">
    <source>
        <dbReference type="PROSITE-ProRule" id="PRU10141"/>
    </source>
</evidence>
<evidence type="ECO:0000256" key="13">
    <source>
        <dbReference type="SAM" id="Phobius"/>
    </source>
</evidence>
<keyword evidence="7" id="KW-0418">Kinase</keyword>
<evidence type="ECO:0000313" key="15">
    <source>
        <dbReference type="EMBL" id="OIV96026.1"/>
    </source>
</evidence>
<feature type="binding site" evidence="12">
    <location>
        <position position="361"/>
    </location>
    <ligand>
        <name>ATP</name>
        <dbReference type="ChEBI" id="CHEBI:30616"/>
    </ligand>
</feature>
<evidence type="ECO:0000256" key="8">
    <source>
        <dbReference type="ARBA" id="ARBA00022840"/>
    </source>
</evidence>
<dbReference type="GO" id="GO:0005524">
    <property type="term" value="F:ATP binding"/>
    <property type="evidence" value="ECO:0007669"/>
    <property type="project" value="UniProtKB-UniRule"/>
</dbReference>
<proteinExistence type="predicted"/>
<keyword evidence="9 13" id="KW-1133">Transmembrane helix</keyword>
<evidence type="ECO:0000256" key="7">
    <source>
        <dbReference type="ARBA" id="ARBA00022777"/>
    </source>
</evidence>
<dbReference type="FunFam" id="3.30.200.20:FF:000178">
    <property type="entry name" value="serine/threonine-protein kinase PBS1-like"/>
    <property type="match status" value="1"/>
</dbReference>
<feature type="transmembrane region" description="Helical" evidence="13">
    <location>
        <begin position="269"/>
        <end position="295"/>
    </location>
</feature>
<dbReference type="FunFam" id="1.10.510.10:FF:000590">
    <property type="entry name" value="PR5-like receptor kinase"/>
    <property type="match status" value="1"/>
</dbReference>
<dbReference type="Gene3D" id="1.10.510.10">
    <property type="entry name" value="Transferase(Phosphotransferase) domain 1"/>
    <property type="match status" value="1"/>
</dbReference>
<evidence type="ECO:0000256" key="4">
    <source>
        <dbReference type="ARBA" id="ARBA00022692"/>
    </source>
</evidence>
<evidence type="ECO:0000256" key="9">
    <source>
        <dbReference type="ARBA" id="ARBA00022989"/>
    </source>
</evidence>
<dbReference type="Gramene" id="OIV96026">
    <property type="protein sequence ID" value="OIV96026"/>
    <property type="gene ID" value="TanjilG_27130"/>
</dbReference>
<evidence type="ECO:0000256" key="2">
    <source>
        <dbReference type="ARBA" id="ARBA00022527"/>
    </source>
</evidence>
<dbReference type="PANTHER" id="PTHR27009">
    <property type="entry name" value="RUST RESISTANCE KINASE LR10-RELATED"/>
    <property type="match status" value="1"/>
</dbReference>
<keyword evidence="3" id="KW-0808">Transferase</keyword>
<dbReference type="InterPro" id="IPR045874">
    <property type="entry name" value="LRK10/LRL21-25-like"/>
</dbReference>
<accession>A0A4P1QVZ0</accession>
<dbReference type="GO" id="GO:0030247">
    <property type="term" value="F:polysaccharide binding"/>
    <property type="evidence" value="ECO:0007669"/>
    <property type="project" value="InterPro"/>
</dbReference>
<comment type="subcellular location">
    <subcellularLocation>
        <location evidence="1">Membrane</location>
        <topology evidence="1">Single-pass type I membrane protein</topology>
    </subcellularLocation>
</comment>
<evidence type="ECO:0000313" key="16">
    <source>
        <dbReference type="Proteomes" id="UP000188354"/>
    </source>
</evidence>
<dbReference type="PROSITE" id="PS00107">
    <property type="entry name" value="PROTEIN_KINASE_ATP"/>
    <property type="match status" value="1"/>
</dbReference>
<dbReference type="Pfam" id="PF13947">
    <property type="entry name" value="GUB_WAK_bind"/>
    <property type="match status" value="1"/>
</dbReference>
<sequence length="644" mass="72654">MNSNLHNDQPQISSLPTPNQVLTFRGQVSQWNLVNEGDMLKLRRSWKVKTFTKGLEFFRRIAELAEAEGKKCIDKCGHVHIQFPFYLRNSNTTTYPHGFDLSCTPQHETILNLPAIPINLFIKRIDYQAQKIEVYDPHSCLPSLLLNLTNSSISPFQYKSPDYDSDIVKHNVSFFHCSSTYSSSCPILQLESDGDFVDSGIVSCTKELDVLSVGWLLSYNDPDTLLLGWSKPDCTSCATHGMKCRFKNNGTSGETECFICKTNKLATSAIVLISAGVIIGFMLLMLLVIALLYMYRYFKMRGDDQTRIEKFLEDYRAMKPTRFTYADIKRITASFKESLGEGAHGGVFKGMLSQEILVAVKMLNETQGDGKDFINEVGTMGKIHHVNVVRLLGFCADGFHRALVYDFFPNGSLQRFLAPPDNKEVFLGWEKLQQIALGVARGIEYLHLGCDHRILHFDINPHNVLLDDNFTPKITDFGLAKLCPKNQSTVSMTAARGTLGYIAPEVFSRNFGNVSYKSDIYSYGMLLLEMVGGKKNTNISAEETSFQVLYPEWIHNLIEDKDIQVNIEDEVDSKIAKKLAIVGLWCIQWNPIDRPSIKTVVQMLEGEGDKLVAPPTPFDSTTSSRSNVPIRHMNFELEVIHEIE</sequence>
<organism evidence="15 16">
    <name type="scientific">Lupinus angustifolius</name>
    <name type="common">Narrow-leaved blue lupine</name>
    <dbReference type="NCBI Taxonomy" id="3871"/>
    <lineage>
        <taxon>Eukaryota</taxon>
        <taxon>Viridiplantae</taxon>
        <taxon>Streptophyta</taxon>
        <taxon>Embryophyta</taxon>
        <taxon>Tracheophyta</taxon>
        <taxon>Spermatophyta</taxon>
        <taxon>Magnoliopsida</taxon>
        <taxon>eudicotyledons</taxon>
        <taxon>Gunneridae</taxon>
        <taxon>Pentapetalae</taxon>
        <taxon>rosids</taxon>
        <taxon>fabids</taxon>
        <taxon>Fabales</taxon>
        <taxon>Fabaceae</taxon>
        <taxon>Papilionoideae</taxon>
        <taxon>50 kb inversion clade</taxon>
        <taxon>genistoids sensu lato</taxon>
        <taxon>core genistoids</taxon>
        <taxon>Genisteae</taxon>
        <taxon>Lupinus</taxon>
    </lineage>
</organism>
<keyword evidence="10 13" id="KW-0472">Membrane</keyword>
<keyword evidence="5" id="KW-0732">Signal</keyword>
<dbReference type="SUPFAM" id="SSF56112">
    <property type="entry name" value="Protein kinase-like (PK-like)"/>
    <property type="match status" value="1"/>
</dbReference>
<dbReference type="Proteomes" id="UP000188354">
    <property type="component" value="Chromosome LG16"/>
</dbReference>
<keyword evidence="8 12" id="KW-0067">ATP-binding</keyword>
<dbReference type="InterPro" id="IPR025287">
    <property type="entry name" value="WAK_GUB"/>
</dbReference>
<dbReference type="GO" id="GO:0006729">
    <property type="term" value="P:tetrahydrobiopterin biosynthetic process"/>
    <property type="evidence" value="ECO:0007669"/>
    <property type="project" value="InterPro"/>
</dbReference>
<dbReference type="InterPro" id="IPR036428">
    <property type="entry name" value="PCD_sf"/>
</dbReference>
<dbReference type="Gene3D" id="3.30.200.20">
    <property type="entry name" value="Phosphorylase Kinase, domain 1"/>
    <property type="match status" value="1"/>
</dbReference>
<protein>
    <recommendedName>
        <fullName evidence="14">Protein kinase domain-containing protein</fullName>
    </recommendedName>
</protein>
<dbReference type="InterPro" id="IPR011009">
    <property type="entry name" value="Kinase-like_dom_sf"/>
</dbReference>
<feature type="domain" description="Protein kinase" evidence="14">
    <location>
        <begin position="333"/>
        <end position="612"/>
    </location>
</feature>
<dbReference type="EMBL" id="CM007376">
    <property type="protein sequence ID" value="OIV96026.1"/>
    <property type="molecule type" value="Genomic_DNA"/>
</dbReference>
<dbReference type="GO" id="GO:0016020">
    <property type="term" value="C:membrane"/>
    <property type="evidence" value="ECO:0007669"/>
    <property type="project" value="UniProtKB-SubCell"/>
</dbReference>
<reference evidence="15 16" key="1">
    <citation type="journal article" date="2017" name="Plant Biotechnol. J.">
        <title>A comprehensive draft genome sequence for lupin (Lupinus angustifolius), an emerging health food: insights into plant-microbe interactions and legume evolution.</title>
        <authorList>
            <person name="Hane J.K."/>
            <person name="Ming Y."/>
            <person name="Kamphuis L.G."/>
            <person name="Nelson M.N."/>
            <person name="Garg G."/>
            <person name="Atkins C.A."/>
            <person name="Bayer P.E."/>
            <person name="Bravo A."/>
            <person name="Bringans S."/>
            <person name="Cannon S."/>
            <person name="Edwards D."/>
            <person name="Foley R."/>
            <person name="Gao L.L."/>
            <person name="Harrison M.J."/>
            <person name="Huang W."/>
            <person name="Hurgobin B."/>
            <person name="Li S."/>
            <person name="Liu C.W."/>
            <person name="McGrath A."/>
            <person name="Morahan G."/>
            <person name="Murray J."/>
            <person name="Weller J."/>
            <person name="Jian J."/>
            <person name="Singh K.B."/>
        </authorList>
    </citation>
    <scope>NUCLEOTIDE SEQUENCE [LARGE SCALE GENOMIC DNA]</scope>
    <source>
        <strain evidence="16">cv. Tanjil</strain>
        <tissue evidence="15">Whole plant</tissue>
    </source>
</reference>
<keyword evidence="11" id="KW-0325">Glycoprotein</keyword>
<keyword evidence="16" id="KW-1185">Reference proteome</keyword>
<evidence type="ECO:0000259" key="14">
    <source>
        <dbReference type="PROSITE" id="PS50011"/>
    </source>
</evidence>
<dbReference type="InterPro" id="IPR000719">
    <property type="entry name" value="Prot_kinase_dom"/>
</dbReference>
<dbReference type="GO" id="GO:0008124">
    <property type="term" value="F:4-alpha-hydroxytetrahydrobiopterin dehydratase activity"/>
    <property type="evidence" value="ECO:0007669"/>
    <property type="project" value="InterPro"/>
</dbReference>
<evidence type="ECO:0000256" key="5">
    <source>
        <dbReference type="ARBA" id="ARBA00022729"/>
    </source>
</evidence>
<gene>
    <name evidence="15" type="ORF">TanjilG_27130</name>
</gene>
<dbReference type="Pfam" id="PF00069">
    <property type="entry name" value="Pkinase"/>
    <property type="match status" value="1"/>
</dbReference>
<evidence type="ECO:0000256" key="1">
    <source>
        <dbReference type="ARBA" id="ARBA00004479"/>
    </source>
</evidence>
<dbReference type="SUPFAM" id="SSF55248">
    <property type="entry name" value="PCD-like"/>
    <property type="match status" value="1"/>
</dbReference>
<evidence type="ECO:0000256" key="10">
    <source>
        <dbReference type="ARBA" id="ARBA00023136"/>
    </source>
</evidence>
<evidence type="ECO:0000256" key="3">
    <source>
        <dbReference type="ARBA" id="ARBA00022679"/>
    </source>
</evidence>
<dbReference type="AlphaFoldDB" id="A0A4P1QVZ0"/>
<evidence type="ECO:0000256" key="11">
    <source>
        <dbReference type="ARBA" id="ARBA00023180"/>
    </source>
</evidence>
<keyword evidence="2" id="KW-0723">Serine/threonine-protein kinase</keyword>
<name>A0A4P1QVZ0_LUPAN</name>
<dbReference type="InterPro" id="IPR017441">
    <property type="entry name" value="Protein_kinase_ATP_BS"/>
</dbReference>
<dbReference type="GO" id="GO:0004674">
    <property type="term" value="F:protein serine/threonine kinase activity"/>
    <property type="evidence" value="ECO:0007669"/>
    <property type="project" value="UniProtKB-KW"/>
</dbReference>
<dbReference type="PROSITE" id="PS50011">
    <property type="entry name" value="PROTEIN_KINASE_DOM"/>
    <property type="match status" value="1"/>
</dbReference>
<keyword evidence="4 13" id="KW-0812">Transmembrane</keyword>
<dbReference type="Gene3D" id="3.30.1360.20">
    <property type="entry name" value="Transcriptional coactivator/pterin dehydratase"/>
    <property type="match status" value="1"/>
</dbReference>
<evidence type="ECO:0000256" key="6">
    <source>
        <dbReference type="ARBA" id="ARBA00022741"/>
    </source>
</evidence>
<keyword evidence="6 12" id="KW-0547">Nucleotide-binding</keyword>